<evidence type="ECO:0008006" key="6">
    <source>
        <dbReference type="Google" id="ProtNLM"/>
    </source>
</evidence>
<feature type="compositionally biased region" description="Low complexity" evidence="1">
    <location>
        <begin position="248"/>
        <end position="259"/>
    </location>
</feature>
<name>A0A8H3FY54_9LECA</name>
<proteinExistence type="predicted"/>
<dbReference type="InterPro" id="IPR000904">
    <property type="entry name" value="Sec7_dom"/>
</dbReference>
<dbReference type="EMBL" id="CAJPDT010000068">
    <property type="protein sequence ID" value="CAF9932989.1"/>
    <property type="molecule type" value="Genomic_DNA"/>
</dbReference>
<feature type="compositionally biased region" description="Low complexity" evidence="1">
    <location>
        <begin position="268"/>
        <end position="280"/>
    </location>
</feature>
<dbReference type="InterPro" id="IPR023394">
    <property type="entry name" value="Sec7_C_sf"/>
</dbReference>
<dbReference type="OrthoDB" id="430364at2759"/>
<evidence type="ECO:0000313" key="4">
    <source>
        <dbReference type="EMBL" id="CAF9932989.1"/>
    </source>
</evidence>
<feature type="compositionally biased region" description="Basic and acidic residues" evidence="1">
    <location>
        <begin position="214"/>
        <end position="227"/>
    </location>
</feature>
<dbReference type="SMART" id="SM00222">
    <property type="entry name" value="Sec7"/>
    <property type="match status" value="1"/>
</dbReference>
<accession>A0A8H3FY54</accession>
<feature type="region of interest" description="Disordered" evidence="1">
    <location>
        <begin position="449"/>
        <end position="471"/>
    </location>
</feature>
<gene>
    <name evidence="4" type="ORF">IMSHALPRED_009030</name>
</gene>
<dbReference type="PROSITE" id="PS50190">
    <property type="entry name" value="SEC7"/>
    <property type="match status" value="1"/>
</dbReference>
<dbReference type="InterPro" id="IPR001849">
    <property type="entry name" value="PH_domain"/>
</dbReference>
<dbReference type="Pfam" id="PF01369">
    <property type="entry name" value="Sec7"/>
    <property type="match status" value="1"/>
</dbReference>
<feature type="compositionally biased region" description="Polar residues" evidence="1">
    <location>
        <begin position="179"/>
        <end position="210"/>
    </location>
</feature>
<dbReference type="PANTHER" id="PTHR10663:SF405">
    <property type="entry name" value="ARF GUANINE NUCLEOTIDE EXCHANGE FACTOR SYT1"/>
    <property type="match status" value="1"/>
</dbReference>
<feature type="compositionally biased region" description="Basic and acidic residues" evidence="1">
    <location>
        <begin position="1305"/>
        <end position="1321"/>
    </location>
</feature>
<feature type="region of interest" description="Disordered" evidence="1">
    <location>
        <begin position="1108"/>
        <end position="1174"/>
    </location>
</feature>
<protein>
    <recommendedName>
        <fullName evidence="6">Protein transport protein sec73</fullName>
    </recommendedName>
</protein>
<feature type="region of interest" description="Disordered" evidence="1">
    <location>
        <begin position="1036"/>
        <end position="1093"/>
    </location>
</feature>
<feature type="region of interest" description="Disordered" evidence="1">
    <location>
        <begin position="156"/>
        <end position="432"/>
    </location>
</feature>
<dbReference type="PANTHER" id="PTHR10663">
    <property type="entry name" value="GUANYL-NUCLEOTIDE EXCHANGE FACTOR"/>
    <property type="match status" value="1"/>
</dbReference>
<dbReference type="GO" id="GO:0032012">
    <property type="term" value="P:regulation of ARF protein signal transduction"/>
    <property type="evidence" value="ECO:0007669"/>
    <property type="project" value="InterPro"/>
</dbReference>
<feature type="compositionally biased region" description="Polar residues" evidence="1">
    <location>
        <begin position="1044"/>
        <end position="1062"/>
    </location>
</feature>
<feature type="domain" description="SEC7" evidence="3">
    <location>
        <begin position="476"/>
        <end position="647"/>
    </location>
</feature>
<dbReference type="SUPFAM" id="SSF48425">
    <property type="entry name" value="Sec7 domain"/>
    <property type="match status" value="1"/>
</dbReference>
<feature type="compositionally biased region" description="Polar residues" evidence="1">
    <location>
        <begin position="373"/>
        <end position="385"/>
    </location>
</feature>
<reference evidence="4" key="1">
    <citation type="submission" date="2021-03" db="EMBL/GenBank/DDBJ databases">
        <authorList>
            <person name="Tagirdzhanova G."/>
        </authorList>
    </citation>
    <scope>NUCLEOTIDE SEQUENCE</scope>
</reference>
<evidence type="ECO:0000259" key="2">
    <source>
        <dbReference type="PROSITE" id="PS50003"/>
    </source>
</evidence>
<evidence type="ECO:0000256" key="1">
    <source>
        <dbReference type="SAM" id="MobiDB-lite"/>
    </source>
</evidence>
<dbReference type="Gene3D" id="1.10.1000.11">
    <property type="entry name" value="Arf Nucleotide-binding Site Opener,domain 2"/>
    <property type="match status" value="1"/>
</dbReference>
<feature type="compositionally biased region" description="Basic and acidic residues" evidence="1">
    <location>
        <begin position="1362"/>
        <end position="1372"/>
    </location>
</feature>
<dbReference type="InterPro" id="IPR035999">
    <property type="entry name" value="Sec7_dom_sf"/>
</dbReference>
<dbReference type="Pfam" id="PF00169">
    <property type="entry name" value="PH"/>
    <property type="match status" value="1"/>
</dbReference>
<sequence length="1387" mass="152952">MPWSRLRTSRSGDATGGLRRHSTIDPLFFQKHDEQISNNSALRLGHDALESVKTPSPLRNSFEPSAAEQATSSPERTQSPILLEQPQKRQRFSVLRNRHASDPQISKTARDHGLAPAPPMPAGKVMNQRMAFGDMPESADQWAFTAPSIVTTAPHDSLDASRTKKPTFTLPRRHKPSEYTGTISSKPSKTSLSETTSTRGQNIVSHTFANPSARESRITFEEPDRFKGLTAPPAYGDDSNSSLALPVSRLSESSRSEGSLGDHGVYATTTTTHTVSTTTTFFRLPRRKKNKGPLFPLPVKVSTPEPSQITSFTPRAPVGPPKSESPRRLSPVRPPPLNAVHGSFHPAHDSNDFTSPLPSPNHVRDDISRIDSHNSGPSGSASPVRTDSAPFGRRGRSSTKGSIRQSGEDEPLPTPPLPLSGRTSSSTTGRASLGGIFNLSRLRQNSEPLQLRQGSGHPAIPGTPISAGSKSQSFSLSREPVIIPERQEGDTAAKYLIRLEEAVSRGVVATILSQSNDDFFKNVLRSYMRGFKFFGEPLDMCTRKLLMEVELPKETQQIDRVLQAFANRYHECNPGVYASPDEAYFTAFSILILHTDVFNKNNKHKMQKHDYTKNAGGQGVADEILECFYDNISYTPFIHVEDDVDINGERIVARKARKSLFTRPSTDSLGKPSREPVDPYTLILDNRLDSLRPSLKDVMILDDHYTYLGTAPSLNLANLNKTFFKSGILQIVSSRSRPEAFMSPETMANPAEAHPGVVDIKITKVGILWRKDMKKKKARSPWQEWGAILTGAQLYFFRNTTWIKSLMHQHDSHHKHGLPGSPVIFKPPLEQFKPDVLMSTEDAVALLDTTYKKHKHALVFVRHGGLEEIFLADNEAEMNDWLAKLNYASAFRTAGVRMRGLIGGNTDGQKTRAMRRLNSGKSAQSVHDTHSEAFLQDNKADTELAHQIQAARRQIMAQKIAEADAKLNEAGKQLDIQLRNARHLQILAPIQNKTREQIVLAAGGMAAKIKWTRMEYWRTRCHRDILAMDLEEDIKSSNDRRSGNDSGTDSTLPAPLSVTQDSKNFKFPEGYQTTPRTTPQADSAVRPFTQPLPTKAFSMDNVFESIRPSPLGSNHKSKGSWELPPLSFQPAKSSVNSEVATAQPTRHSLAPRISSRSVSDDTARGLDSSDLATNLATPIQNMDENEQDGLQEAGLESPSATKAKRPDTSDGDPSREKSKLSEADYHDGRSRVRRSLHRTLRDSHPPSHHRSKKGKDSAGSAVPSEDNNSSLTESEGLARGTGSFTVHGKKASVITFGSELQTMSPEERLRLRKQMQNDESKLSVPLAIDDEDNGAQSGFDPTVRRASAVSGSSSTNTTKSAPSEESRQEQPRTVEAPDEISEAIKQT</sequence>
<dbReference type="SMART" id="SM00233">
    <property type="entry name" value="PH"/>
    <property type="match status" value="1"/>
</dbReference>
<dbReference type="PROSITE" id="PS50003">
    <property type="entry name" value="PH_DOMAIN"/>
    <property type="match status" value="1"/>
</dbReference>
<feature type="region of interest" description="Disordered" evidence="1">
    <location>
        <begin position="1"/>
        <end position="21"/>
    </location>
</feature>
<feature type="compositionally biased region" description="Low complexity" evidence="1">
    <location>
        <begin position="1344"/>
        <end position="1355"/>
    </location>
</feature>
<feature type="compositionally biased region" description="Polar residues" evidence="1">
    <location>
        <begin position="53"/>
        <end position="80"/>
    </location>
</feature>
<feature type="region of interest" description="Disordered" evidence="1">
    <location>
        <begin position="47"/>
        <end position="117"/>
    </location>
</feature>
<feature type="compositionally biased region" description="Polar residues" evidence="1">
    <location>
        <begin position="1130"/>
        <end position="1146"/>
    </location>
</feature>
<dbReference type="Gene3D" id="2.30.29.30">
    <property type="entry name" value="Pleckstrin-homology domain (PH domain)/Phosphotyrosine-binding domain (PTB)"/>
    <property type="match status" value="1"/>
</dbReference>
<feature type="compositionally biased region" description="Low complexity" evidence="1">
    <location>
        <begin position="419"/>
        <end position="432"/>
    </location>
</feature>
<organism evidence="4 5">
    <name type="scientific">Imshaugia aleurites</name>
    <dbReference type="NCBI Taxonomy" id="172621"/>
    <lineage>
        <taxon>Eukaryota</taxon>
        <taxon>Fungi</taxon>
        <taxon>Dikarya</taxon>
        <taxon>Ascomycota</taxon>
        <taxon>Pezizomycotina</taxon>
        <taxon>Lecanoromycetes</taxon>
        <taxon>OSLEUM clade</taxon>
        <taxon>Lecanoromycetidae</taxon>
        <taxon>Lecanorales</taxon>
        <taxon>Lecanorineae</taxon>
        <taxon>Parmeliaceae</taxon>
        <taxon>Imshaugia</taxon>
    </lineage>
</organism>
<keyword evidence="5" id="KW-1185">Reference proteome</keyword>
<feature type="compositionally biased region" description="Polar residues" evidence="1">
    <location>
        <begin position="304"/>
        <end position="313"/>
    </location>
</feature>
<dbReference type="Proteomes" id="UP000664534">
    <property type="component" value="Unassembled WGS sequence"/>
</dbReference>
<feature type="compositionally biased region" description="Polar residues" evidence="1">
    <location>
        <begin position="1071"/>
        <end position="1081"/>
    </location>
</feature>
<dbReference type="GO" id="GO:0005085">
    <property type="term" value="F:guanyl-nucleotide exchange factor activity"/>
    <property type="evidence" value="ECO:0007669"/>
    <property type="project" value="InterPro"/>
</dbReference>
<dbReference type="FunFam" id="1.10.1000.11:FF:000002">
    <property type="entry name" value="Cytohesin 1"/>
    <property type="match status" value="1"/>
</dbReference>
<feature type="domain" description="PH" evidence="2">
    <location>
        <begin position="761"/>
        <end position="890"/>
    </location>
</feature>
<dbReference type="InterPro" id="IPR011993">
    <property type="entry name" value="PH-like_dom_sf"/>
</dbReference>
<comment type="caution">
    <text evidence="4">The sequence shown here is derived from an EMBL/GenBank/DDBJ whole genome shotgun (WGS) entry which is preliminary data.</text>
</comment>
<feature type="compositionally biased region" description="Basic and acidic residues" evidence="1">
    <location>
        <begin position="1204"/>
        <end position="1230"/>
    </location>
</feature>
<feature type="region of interest" description="Disordered" evidence="1">
    <location>
        <begin position="1187"/>
        <end position="1387"/>
    </location>
</feature>
<dbReference type="SUPFAM" id="SSF50729">
    <property type="entry name" value="PH domain-like"/>
    <property type="match status" value="1"/>
</dbReference>
<evidence type="ECO:0000259" key="3">
    <source>
        <dbReference type="PROSITE" id="PS50190"/>
    </source>
</evidence>
<feature type="compositionally biased region" description="Basic and acidic residues" evidence="1">
    <location>
        <begin position="362"/>
        <end position="372"/>
    </location>
</feature>
<evidence type="ECO:0000313" key="5">
    <source>
        <dbReference type="Proteomes" id="UP000664534"/>
    </source>
</evidence>